<accession>A0ABU5T8E9</accession>
<keyword evidence="2 5" id="KW-0690">Ribosome biogenesis</keyword>
<organism evidence="8 9">
    <name type="scientific">Sinomonas terricola</name>
    <dbReference type="NCBI Taxonomy" id="3110330"/>
    <lineage>
        <taxon>Bacteria</taxon>
        <taxon>Bacillati</taxon>
        <taxon>Actinomycetota</taxon>
        <taxon>Actinomycetes</taxon>
        <taxon>Micrococcales</taxon>
        <taxon>Micrococcaceae</taxon>
        <taxon>Sinomonas</taxon>
    </lineage>
</organism>
<keyword evidence="1 5" id="KW-0963">Cytoplasm</keyword>
<evidence type="ECO:0000259" key="7">
    <source>
        <dbReference type="SMART" id="SM00732"/>
    </source>
</evidence>
<comment type="subcellular location">
    <subcellularLocation>
        <location evidence="5">Cytoplasm</location>
    </subcellularLocation>
</comment>
<dbReference type="RefSeq" id="WP_323279217.1">
    <property type="nucleotide sequence ID" value="NZ_JAYGGQ010000008.1"/>
</dbReference>
<evidence type="ECO:0000313" key="8">
    <source>
        <dbReference type="EMBL" id="MEA5455361.1"/>
    </source>
</evidence>
<evidence type="ECO:0000256" key="5">
    <source>
        <dbReference type="HAMAP-Rule" id="MF_00651"/>
    </source>
</evidence>
<name>A0ABU5T8E9_9MICC</name>
<dbReference type="SUPFAM" id="SSF53098">
    <property type="entry name" value="Ribonuclease H-like"/>
    <property type="match status" value="1"/>
</dbReference>
<evidence type="ECO:0000256" key="4">
    <source>
        <dbReference type="ARBA" id="ARBA00022801"/>
    </source>
</evidence>
<feature type="region of interest" description="Disordered" evidence="6">
    <location>
        <begin position="167"/>
        <end position="186"/>
    </location>
</feature>
<dbReference type="Proteomes" id="UP001304769">
    <property type="component" value="Unassembled WGS sequence"/>
</dbReference>
<dbReference type="Gene3D" id="3.30.420.140">
    <property type="entry name" value="YqgF/RNase H-like domain"/>
    <property type="match status" value="1"/>
</dbReference>
<evidence type="ECO:0000313" key="9">
    <source>
        <dbReference type="Proteomes" id="UP001304769"/>
    </source>
</evidence>
<dbReference type="CDD" id="cd16964">
    <property type="entry name" value="YqgF"/>
    <property type="match status" value="1"/>
</dbReference>
<dbReference type="HAMAP" id="MF_00651">
    <property type="entry name" value="Nuclease_YqgF"/>
    <property type="match status" value="1"/>
</dbReference>
<reference evidence="8 9" key="1">
    <citation type="submission" date="2023-12" db="EMBL/GenBank/DDBJ databases">
        <title>Sinomonas terricola sp. nov, isolated from litchi orchard soil in Guangdong, PR China.</title>
        <authorList>
            <person name="Jiaxin W."/>
            <person name="Yang Z."/>
            <person name="Honghui Z."/>
        </authorList>
    </citation>
    <scope>NUCLEOTIDE SEQUENCE [LARGE SCALE GENOMIC DNA]</scope>
    <source>
        <strain evidence="8 9">JGH33</strain>
    </source>
</reference>
<keyword evidence="9" id="KW-1185">Reference proteome</keyword>
<dbReference type="EMBL" id="JAYGGQ010000008">
    <property type="protein sequence ID" value="MEA5455361.1"/>
    <property type="molecule type" value="Genomic_DNA"/>
</dbReference>
<dbReference type="NCBIfam" id="TIGR00250">
    <property type="entry name" value="RNAse_H_YqgF"/>
    <property type="match status" value="1"/>
</dbReference>
<evidence type="ECO:0000256" key="6">
    <source>
        <dbReference type="SAM" id="MobiDB-lite"/>
    </source>
</evidence>
<dbReference type="PANTHER" id="PTHR33317">
    <property type="entry name" value="POLYNUCLEOTIDYL TRANSFERASE, RIBONUCLEASE H-LIKE SUPERFAMILY PROTEIN"/>
    <property type="match status" value="1"/>
</dbReference>
<dbReference type="InterPro" id="IPR037027">
    <property type="entry name" value="YqgF/RNaseH-like_dom_sf"/>
</dbReference>
<feature type="compositionally biased region" description="Basic and acidic residues" evidence="6">
    <location>
        <begin position="171"/>
        <end position="186"/>
    </location>
</feature>
<dbReference type="InterPro" id="IPR005227">
    <property type="entry name" value="YqgF"/>
</dbReference>
<protein>
    <recommendedName>
        <fullName evidence="5">Putative pre-16S rRNA nuclease</fullName>
        <ecNumber evidence="5">3.1.-.-</ecNumber>
    </recommendedName>
</protein>
<evidence type="ECO:0000256" key="3">
    <source>
        <dbReference type="ARBA" id="ARBA00022722"/>
    </source>
</evidence>
<feature type="domain" description="YqgF/RNase H-like" evidence="7">
    <location>
        <begin position="16"/>
        <end position="122"/>
    </location>
</feature>
<comment type="caution">
    <text evidence="8">The sequence shown here is derived from an EMBL/GenBank/DDBJ whole genome shotgun (WGS) entry which is preliminary data.</text>
</comment>
<keyword evidence="3 5" id="KW-0540">Nuclease</keyword>
<gene>
    <name evidence="8" type="primary">ruvX</name>
    <name evidence="8" type="ORF">SPF06_11575</name>
</gene>
<comment type="function">
    <text evidence="5">Could be a nuclease involved in processing of the 5'-end of pre-16S rRNA.</text>
</comment>
<dbReference type="Pfam" id="PF03652">
    <property type="entry name" value="RuvX"/>
    <property type="match status" value="1"/>
</dbReference>
<dbReference type="PANTHER" id="PTHR33317:SF4">
    <property type="entry name" value="POLYNUCLEOTIDYL TRANSFERASE, RIBONUCLEASE H-LIKE SUPERFAMILY PROTEIN"/>
    <property type="match status" value="1"/>
</dbReference>
<keyword evidence="4 5" id="KW-0378">Hydrolase</keyword>
<proteinExistence type="inferred from homology"/>
<dbReference type="EC" id="3.1.-.-" evidence="5"/>
<evidence type="ECO:0000256" key="2">
    <source>
        <dbReference type="ARBA" id="ARBA00022517"/>
    </source>
</evidence>
<evidence type="ECO:0000256" key="1">
    <source>
        <dbReference type="ARBA" id="ARBA00022490"/>
    </source>
</evidence>
<comment type="similarity">
    <text evidence="5">Belongs to the YqgF HJR family.</text>
</comment>
<dbReference type="SMART" id="SM00732">
    <property type="entry name" value="YqgFc"/>
    <property type="match status" value="1"/>
</dbReference>
<sequence>MTTSAPEGQSTGFVRGVRLGVDVGAVRVGLAACDPDGILASPVRTLSRDAAKNRDIRLITLEAEERNAIQLFVGLPRTLKGTETASAELARGYAARLADSLANAGIACEVRLVDERLTTVEAHRSLRSAGLSTRDHRRVVDQVAAVGILEHALTMLRRGHDNVGELVPPTAEEHGGIHRDDPNRST</sequence>
<dbReference type="InterPro" id="IPR012337">
    <property type="entry name" value="RNaseH-like_sf"/>
</dbReference>
<dbReference type="InterPro" id="IPR006641">
    <property type="entry name" value="YqgF/RNaseH-like_dom"/>
</dbReference>